<dbReference type="GO" id="GO:0003677">
    <property type="term" value="F:DNA binding"/>
    <property type="evidence" value="ECO:0007669"/>
    <property type="project" value="UniProtKB-KW"/>
</dbReference>
<dbReference type="Proteomes" id="UP000301475">
    <property type="component" value="Chromosome"/>
</dbReference>
<keyword evidence="2 10" id="KW-0479">Metal-binding</keyword>
<evidence type="ECO:0000256" key="5">
    <source>
        <dbReference type="ARBA" id="ARBA00022842"/>
    </source>
</evidence>
<feature type="binding site" evidence="10">
    <location>
        <position position="218"/>
    </location>
    <ligand>
        <name>Mn(2+)</name>
        <dbReference type="ChEBI" id="CHEBI:29035"/>
    </ligand>
</feature>
<evidence type="ECO:0000256" key="2">
    <source>
        <dbReference type="ARBA" id="ARBA00022723"/>
    </source>
</evidence>
<dbReference type="RefSeq" id="WP_138157279.1">
    <property type="nucleotide sequence ID" value="NZ_CP039381.1"/>
</dbReference>
<evidence type="ECO:0000256" key="8">
    <source>
        <dbReference type="ARBA" id="ARBA00023211"/>
    </source>
</evidence>
<evidence type="ECO:0000256" key="7">
    <source>
        <dbReference type="ARBA" id="ARBA00023125"/>
    </source>
</evidence>
<proteinExistence type="inferred from homology"/>
<keyword evidence="7 10" id="KW-0238">DNA-binding</keyword>
<evidence type="ECO:0000256" key="9">
    <source>
        <dbReference type="ARBA" id="ARBA00038592"/>
    </source>
</evidence>
<evidence type="ECO:0000256" key="3">
    <source>
        <dbReference type="ARBA" id="ARBA00022759"/>
    </source>
</evidence>
<reference evidence="11 12" key="1">
    <citation type="submission" date="2019-04" db="EMBL/GenBank/DDBJ databases">
        <authorList>
            <person name="Embree M."/>
            <person name="Gaffney J.R."/>
        </authorList>
    </citation>
    <scope>NUCLEOTIDE SEQUENCE [LARGE SCALE GENOMIC DNA]</scope>
    <source>
        <strain evidence="11 12">JE7A12</strain>
    </source>
</reference>
<organism evidence="11 12">
    <name type="scientific">Ruminococcus bovis</name>
    <dbReference type="NCBI Taxonomy" id="2564099"/>
    <lineage>
        <taxon>Bacteria</taxon>
        <taxon>Bacillati</taxon>
        <taxon>Bacillota</taxon>
        <taxon>Clostridia</taxon>
        <taxon>Eubacteriales</taxon>
        <taxon>Oscillospiraceae</taxon>
        <taxon>Ruminococcus</taxon>
    </lineage>
</organism>
<keyword evidence="12" id="KW-1185">Reference proteome</keyword>
<comment type="subunit">
    <text evidence="9 10">Homodimer, forms a heterotetramer with a Cas2 homodimer.</text>
</comment>
<comment type="similarity">
    <text evidence="10">Belongs to the CRISPR-associated endonuclease Cas1 family.</text>
</comment>
<dbReference type="InterPro" id="IPR050646">
    <property type="entry name" value="Cas1"/>
</dbReference>
<dbReference type="EC" id="3.1.-.-" evidence="10"/>
<dbReference type="GO" id="GO:0004520">
    <property type="term" value="F:DNA endonuclease activity"/>
    <property type="evidence" value="ECO:0007669"/>
    <property type="project" value="InterPro"/>
</dbReference>
<dbReference type="GO" id="GO:0016787">
    <property type="term" value="F:hydrolase activity"/>
    <property type="evidence" value="ECO:0007669"/>
    <property type="project" value="UniProtKB-KW"/>
</dbReference>
<evidence type="ECO:0000256" key="4">
    <source>
        <dbReference type="ARBA" id="ARBA00022801"/>
    </source>
</evidence>
<dbReference type="Pfam" id="PF01867">
    <property type="entry name" value="Cas_Cas1"/>
    <property type="match status" value="1"/>
</dbReference>
<evidence type="ECO:0000313" key="11">
    <source>
        <dbReference type="EMBL" id="QCT07236.1"/>
    </source>
</evidence>
<dbReference type="Gene3D" id="3.100.10.20">
    <property type="entry name" value="CRISPR-associated endonuclease Cas1, N-terminal domain"/>
    <property type="match status" value="1"/>
</dbReference>
<dbReference type="HAMAP" id="MF_01470">
    <property type="entry name" value="Cas1"/>
    <property type="match status" value="1"/>
</dbReference>
<dbReference type="InterPro" id="IPR042211">
    <property type="entry name" value="CRISPR-assoc_Cas1_N"/>
</dbReference>
<keyword evidence="1 10" id="KW-0540">Nuclease</keyword>
<feature type="binding site" evidence="10">
    <location>
        <position position="147"/>
    </location>
    <ligand>
        <name>Mn(2+)</name>
        <dbReference type="ChEBI" id="CHEBI:29035"/>
    </ligand>
</feature>
<dbReference type="PANTHER" id="PTHR34353:SF2">
    <property type="entry name" value="CRISPR-ASSOCIATED ENDONUCLEASE CAS1 1"/>
    <property type="match status" value="1"/>
</dbReference>
<dbReference type="KEGG" id="ruj:E5Z56_07630"/>
<dbReference type="NCBIfam" id="TIGR00287">
    <property type="entry name" value="cas1"/>
    <property type="match status" value="1"/>
</dbReference>
<evidence type="ECO:0000256" key="10">
    <source>
        <dbReference type="HAMAP-Rule" id="MF_01470"/>
    </source>
</evidence>
<dbReference type="PANTHER" id="PTHR34353">
    <property type="entry name" value="CRISPR-ASSOCIATED ENDONUCLEASE CAS1 1"/>
    <property type="match status" value="1"/>
</dbReference>
<evidence type="ECO:0000256" key="6">
    <source>
        <dbReference type="ARBA" id="ARBA00023118"/>
    </source>
</evidence>
<dbReference type="InterPro" id="IPR042206">
    <property type="entry name" value="CRISPR-assoc_Cas1_C"/>
</dbReference>
<keyword evidence="6 10" id="KW-0051">Antiviral defense</keyword>
<evidence type="ECO:0000313" key="12">
    <source>
        <dbReference type="Proteomes" id="UP000301475"/>
    </source>
</evidence>
<dbReference type="OrthoDB" id="9803119at2"/>
<sequence>MMGYRVIFLTNPARLYVKNQQLVIDNGDVFKVPLEDIECIAIDSMQISMNSYLLSRLSEYAITLYVTDKTHHPCGTFLPLLRHSKHLSVLKNQLEMTLPNKKKLWKQIVCQKIENQATVLKLCGIDEWKSIDVLKNMVKSGDPDNMEAVAASKYFKLLFGKNYTRTQDNFINPKLNYGYSILRSTISKYLIVYGYEPSLGIFHKSNLNSFNLSDDIIEPFRPIVDLYVKKFALKDEIDTHTKASLVNLLNCDLIIDNKLFACAKAIELTIKSLSSWYNDKNKSLLLPQIIDLEQHTYE</sequence>
<comment type="cofactor">
    <cofactor evidence="10">
        <name>Mg(2+)</name>
        <dbReference type="ChEBI" id="CHEBI:18420"/>
    </cofactor>
    <cofactor evidence="10">
        <name>Mn(2+)</name>
        <dbReference type="ChEBI" id="CHEBI:29035"/>
    </cofactor>
</comment>
<dbReference type="GO" id="GO:0043571">
    <property type="term" value="P:maintenance of CRISPR repeat elements"/>
    <property type="evidence" value="ECO:0007669"/>
    <property type="project" value="UniProtKB-UniRule"/>
</dbReference>
<name>A0A4P8XVU8_9FIRM</name>
<dbReference type="NCBIfam" id="TIGR03639">
    <property type="entry name" value="cas1_NMENI"/>
    <property type="match status" value="1"/>
</dbReference>
<keyword evidence="5 10" id="KW-0460">Magnesium</keyword>
<dbReference type="InterPro" id="IPR002729">
    <property type="entry name" value="CRISPR-assoc_Cas1"/>
</dbReference>
<keyword evidence="8 10" id="KW-0464">Manganese</keyword>
<dbReference type="Gene3D" id="1.20.120.920">
    <property type="entry name" value="CRISPR-associated endonuclease Cas1, C-terminal domain"/>
    <property type="match status" value="1"/>
</dbReference>
<keyword evidence="3 10" id="KW-0255">Endonuclease</keyword>
<comment type="function">
    <text evidence="10">CRISPR (clustered regularly interspaced short palindromic repeat), is an adaptive immune system that provides protection against mobile genetic elements (viruses, transposable elements and conjugative plasmids). CRISPR clusters contain spacers, sequences complementary to antecedent mobile elements, and target invading nucleic acids. CRISPR clusters are transcribed and processed into CRISPR RNA (crRNA). Acts as a dsDNA endonuclease. Involved in the integration of spacer DNA into the CRISPR cassette.</text>
</comment>
<dbReference type="GO" id="GO:0046872">
    <property type="term" value="F:metal ion binding"/>
    <property type="evidence" value="ECO:0007669"/>
    <property type="project" value="UniProtKB-UniRule"/>
</dbReference>
<evidence type="ECO:0000256" key="1">
    <source>
        <dbReference type="ARBA" id="ARBA00022722"/>
    </source>
</evidence>
<dbReference type="GO" id="GO:0051607">
    <property type="term" value="P:defense response to virus"/>
    <property type="evidence" value="ECO:0007669"/>
    <property type="project" value="UniProtKB-UniRule"/>
</dbReference>
<dbReference type="InterPro" id="IPR019855">
    <property type="entry name" value="CRISPR-assoc_Cas1_NMENI"/>
</dbReference>
<dbReference type="EMBL" id="CP039381">
    <property type="protein sequence ID" value="QCT07236.1"/>
    <property type="molecule type" value="Genomic_DNA"/>
</dbReference>
<keyword evidence="4 10" id="KW-0378">Hydrolase</keyword>
<protein>
    <recommendedName>
        <fullName evidence="10">CRISPR-associated endonuclease Cas1</fullName>
        <ecNumber evidence="10">3.1.-.-</ecNumber>
    </recommendedName>
</protein>
<dbReference type="AlphaFoldDB" id="A0A4P8XVU8"/>
<accession>A0A4P8XVU8</accession>
<feature type="binding site" evidence="10">
    <location>
        <position position="203"/>
    </location>
    <ligand>
        <name>Mn(2+)</name>
        <dbReference type="ChEBI" id="CHEBI:29035"/>
    </ligand>
</feature>
<gene>
    <name evidence="10 11" type="primary">cas1</name>
    <name evidence="11" type="ORF">E5Z56_07630</name>
</gene>